<dbReference type="Proteomes" id="UP001062846">
    <property type="component" value="Chromosome 3"/>
</dbReference>
<gene>
    <name evidence="1" type="ORF">RHMOL_Rhmol03G0102100</name>
</gene>
<dbReference type="EMBL" id="CM046390">
    <property type="protein sequence ID" value="KAI8563294.1"/>
    <property type="molecule type" value="Genomic_DNA"/>
</dbReference>
<accession>A0ACC0PDN4</accession>
<reference evidence="1" key="1">
    <citation type="submission" date="2022-02" db="EMBL/GenBank/DDBJ databases">
        <title>Plant Genome Project.</title>
        <authorList>
            <person name="Zhang R.-G."/>
        </authorList>
    </citation>
    <scope>NUCLEOTIDE SEQUENCE</scope>
    <source>
        <strain evidence="1">AT1</strain>
    </source>
</reference>
<comment type="caution">
    <text evidence="1">The sequence shown here is derived from an EMBL/GenBank/DDBJ whole genome shotgun (WGS) entry which is preliminary data.</text>
</comment>
<evidence type="ECO:0000313" key="1">
    <source>
        <dbReference type="EMBL" id="KAI8563294.1"/>
    </source>
</evidence>
<organism evidence="1 2">
    <name type="scientific">Rhododendron molle</name>
    <name type="common">Chinese azalea</name>
    <name type="synonym">Azalea mollis</name>
    <dbReference type="NCBI Taxonomy" id="49168"/>
    <lineage>
        <taxon>Eukaryota</taxon>
        <taxon>Viridiplantae</taxon>
        <taxon>Streptophyta</taxon>
        <taxon>Embryophyta</taxon>
        <taxon>Tracheophyta</taxon>
        <taxon>Spermatophyta</taxon>
        <taxon>Magnoliopsida</taxon>
        <taxon>eudicotyledons</taxon>
        <taxon>Gunneridae</taxon>
        <taxon>Pentapetalae</taxon>
        <taxon>asterids</taxon>
        <taxon>Ericales</taxon>
        <taxon>Ericaceae</taxon>
        <taxon>Ericoideae</taxon>
        <taxon>Rhodoreae</taxon>
        <taxon>Rhododendron</taxon>
    </lineage>
</organism>
<evidence type="ECO:0000313" key="2">
    <source>
        <dbReference type="Proteomes" id="UP001062846"/>
    </source>
</evidence>
<sequence>MPREKEVMEAMSGSWRSRSGFSIILANIIIDLALIVDNNSSDSSLEVNIAAIDAPRGFLFEWWNDRAAISHCTCYENVRRKNGPHAMDSENSPGFMDANRMALLNQLAQGNSRSMSVALQQMQGRPQMTTMYEQFDAESAVDDARLEYFAKKVTTMRNLLLQKPKGSAAVDVTGSLSYGWEHIIIPMIVPLLSIAIYLCAGMSIMLFVERVYMAIVILCVKLLGKKRSTEYKLDDLKEDLERNKSYPMVLIQIPMYNEMEVYKLSIGAVCALSWPSDRLIVQVLDDSTNEVLRALVELECQKWVEKGVNVKYETRNNRNGYKAGALNDGMQKPYVQKCEFVAIFDADFQPDKDFLWRTIPYLLENPKLGLVQARWKFGKDDNIVISQINADECLMTRLQEMSLDYHFSVEQEVGSSMYSFFGFNGTAGVWRIQTVNDADGWKDRTTVEDMDLAVRASLKVSVLVPEVHLPKPIAIYIPATITILNVLCTPRSMHLLVFWILFENVMSLHRSKAAIIGLLEGNRVNEWVVTEKLGNTSKQKLNAKISKQPQSRIGERIHVLELIMGMFMLHCAIYNLLYGRDHFFVYLLLQAGAFFTIGFGHVGTFVSN</sequence>
<proteinExistence type="predicted"/>
<name>A0ACC0PDN4_RHOML</name>
<protein>
    <submittedName>
        <fullName evidence="1">Uncharacterized protein</fullName>
    </submittedName>
</protein>
<keyword evidence="2" id="KW-1185">Reference proteome</keyword>